<dbReference type="InterPro" id="IPR055414">
    <property type="entry name" value="LRR_R13L4/SHOC2-like"/>
</dbReference>
<dbReference type="InterPro" id="IPR032675">
    <property type="entry name" value="LRR_dom_sf"/>
</dbReference>
<dbReference type="FunFam" id="3.40.50.300:FF:001091">
    <property type="entry name" value="Probable disease resistance protein At1g61300"/>
    <property type="match status" value="1"/>
</dbReference>
<keyword evidence="2" id="KW-0677">Repeat</keyword>
<evidence type="ECO:0008006" key="13">
    <source>
        <dbReference type="Google" id="ProtNLM"/>
    </source>
</evidence>
<reference evidence="11" key="2">
    <citation type="submission" date="2018-02" db="UniProtKB">
        <authorList>
            <consortium name="EnsemblPlants"/>
        </authorList>
    </citation>
    <scope>IDENTIFICATION</scope>
    <source>
        <strain evidence="11">Williams 82</strain>
    </source>
</reference>
<dbReference type="Pfam" id="PF18052">
    <property type="entry name" value="Rx_N"/>
    <property type="match status" value="1"/>
</dbReference>
<dbReference type="InterPro" id="IPR002182">
    <property type="entry name" value="NB-ARC"/>
</dbReference>
<dbReference type="Gene3D" id="1.10.10.10">
    <property type="entry name" value="Winged helix-like DNA-binding domain superfamily/Winged helix DNA-binding domain"/>
    <property type="match status" value="1"/>
</dbReference>
<proteinExistence type="predicted"/>
<dbReference type="InterPro" id="IPR027417">
    <property type="entry name" value="P-loop_NTPase"/>
</dbReference>
<dbReference type="PRINTS" id="PR00364">
    <property type="entry name" value="DISEASERSIST"/>
</dbReference>
<sequence>MAEAVGGAFLSAFLDVVFDKLVTDEVVDFIRGKKLDLNLLENLKTTLRLVGAVLDDAEKKQIKLSSVNQWLIELKDVLYEADDLLDEISTKSATQKKVIKVFSRFTDRKMASKLEKVVGKLDKVLEGMKGLPLQVMAGESNESWNAQPTTSLEDGYGMYGRDTDKEAIMRLLLEDSSDGVQVSVTAIVGMGGVGKTTLARSVFNDSNLKQMFDLNAWVCVSDQFDIVKVTQTMIEQLTHESCKLNDLNLLQLELMDKLKNKKFLIILDDVWIQDYESWSNLTKPFLHGIRGSKILLTTRNENVVNVVPYHIVQVLPLSKLSNEDCWLVFANHAFPSSGSGEEDRRALEKIGREIVKKCNGLPLAARSLGGMLRRKHAIRDWNNILESDIWELPESQCKIIPALRISYHYLPPHLKRCFVYCSLYPKDYEFQKDDLILLWMAEDLLKLPNKGKSLEVGYEYFDDLVSRSFFQHSRSNLTWDNCFVMHDLVHDLALSLGGEFYFRSEDLRKETKIGIKTRHLSVTKFSDPISKIEVFDKLQFLRTFMAIYFKDSPFNKEKEPGIVVLKLKCLRVLSFCGFASLDVLPDSIGKLIHLRYLNLSFTSIKTLPESLCNLYNLQTLVLSHCEMLTRLPTGMQNLINLCHLHINGTRIEEMPRGMGMLSHLQHLDFFIVGKDKENGIKELGTLSNLHGSLFVRKLENVTRSNEALEARMLDKKHINHLSLQWSNGNDSQTELDVLCKLKPHQGLESLTIWGYNGTIFPDWVGNFWFYKNEDCPSVTPFSSLETLEIDNMFCWELWSTPESDAFPLLKSLTIEDCPKLRGDLPNHLPALETLTITNCELLVSSLPRAPTLKRLEICKSNNVSLHVFPLLLESIEVEGSPMVESMIEAITSIEPTCLQHLKLRDYSSAISFPGGHLPASLKALHISNLKNLEFPTEHKPELLEPLPIYNSCDSLTSLPLVTFPNLKTLRIENCENMESLLGSGSESFKSLNSFRITRCPNIESFPREGLPAPNLTDFVVKYCNKLKSLPDEMNTLLPKLEYLQVEHCPEIESFPHGGMPPNLRTVWIVNCEKLLSGLAWPSMGMLTDLSFEGPCDGIKSFPKEGLLPPSLVSLGLYHFSNLESLTCKGLLHLTSLQKFEIVDCQKLENMEGERLPDSLIKLSIRRCPLLEKQCHRKHPQIWPKISHIRGINVDGRWI</sequence>
<dbReference type="EMBL" id="CM000836">
    <property type="protein sequence ID" value="KRH65534.1"/>
    <property type="molecule type" value="Genomic_DNA"/>
</dbReference>
<dbReference type="Gene3D" id="3.40.50.300">
    <property type="entry name" value="P-loop containing nucleotide triphosphate hydrolases"/>
    <property type="match status" value="1"/>
</dbReference>
<dbReference type="InterPro" id="IPR036388">
    <property type="entry name" value="WH-like_DNA-bd_sf"/>
</dbReference>
<dbReference type="InterPro" id="IPR058922">
    <property type="entry name" value="WHD_DRP"/>
</dbReference>
<evidence type="ECO:0000256" key="5">
    <source>
        <dbReference type="ARBA" id="ARBA00022840"/>
    </source>
</evidence>
<evidence type="ECO:0000256" key="4">
    <source>
        <dbReference type="ARBA" id="ARBA00022821"/>
    </source>
</evidence>
<evidence type="ECO:0000259" key="9">
    <source>
        <dbReference type="Pfam" id="PF23598"/>
    </source>
</evidence>
<reference evidence="10 11" key="1">
    <citation type="journal article" date="2010" name="Nature">
        <title>Genome sequence of the palaeopolyploid soybean.</title>
        <authorList>
            <person name="Schmutz J."/>
            <person name="Cannon S.B."/>
            <person name="Schlueter J."/>
            <person name="Ma J."/>
            <person name="Mitros T."/>
            <person name="Nelson W."/>
            <person name="Hyten D.L."/>
            <person name="Song Q."/>
            <person name="Thelen J.J."/>
            <person name="Cheng J."/>
            <person name="Xu D."/>
            <person name="Hellsten U."/>
            <person name="May G.D."/>
            <person name="Yu Y."/>
            <person name="Sakurai T."/>
            <person name="Umezawa T."/>
            <person name="Bhattacharyya M.K."/>
            <person name="Sandhu D."/>
            <person name="Valliyodan B."/>
            <person name="Lindquist E."/>
            <person name="Peto M."/>
            <person name="Grant D."/>
            <person name="Shu S."/>
            <person name="Goodstein D."/>
            <person name="Barry K."/>
            <person name="Futrell-Griggs M."/>
            <person name="Abernathy B."/>
            <person name="Du J."/>
            <person name="Tian Z."/>
            <person name="Zhu L."/>
            <person name="Gill N."/>
            <person name="Joshi T."/>
            <person name="Libault M."/>
            <person name="Sethuraman A."/>
            <person name="Zhang X.-C."/>
            <person name="Shinozaki K."/>
            <person name="Nguyen H.T."/>
            <person name="Wing R.A."/>
            <person name="Cregan P."/>
            <person name="Specht J."/>
            <person name="Grimwood J."/>
            <person name="Rokhsar D."/>
            <person name="Stacey G."/>
            <person name="Shoemaker R.C."/>
            <person name="Jackson S.A."/>
        </authorList>
    </citation>
    <scope>NUCLEOTIDE SEQUENCE [LARGE SCALE GENOMIC DNA]</scope>
    <source>
        <strain evidence="11">cv. Williams 82</strain>
        <tissue evidence="10">Callus</tissue>
    </source>
</reference>
<dbReference type="Pfam" id="PF23598">
    <property type="entry name" value="LRR_14"/>
    <property type="match status" value="1"/>
</dbReference>
<dbReference type="Gene3D" id="1.10.8.430">
    <property type="entry name" value="Helical domain of apoptotic protease-activating factors"/>
    <property type="match status" value="1"/>
</dbReference>
<dbReference type="GO" id="GO:0043531">
    <property type="term" value="F:ADP binding"/>
    <property type="evidence" value="ECO:0007669"/>
    <property type="project" value="InterPro"/>
</dbReference>
<evidence type="ECO:0000259" key="8">
    <source>
        <dbReference type="Pfam" id="PF23559"/>
    </source>
</evidence>
<evidence type="ECO:0000313" key="12">
    <source>
        <dbReference type="Proteomes" id="UP000008827"/>
    </source>
</evidence>
<evidence type="ECO:0000259" key="6">
    <source>
        <dbReference type="Pfam" id="PF00931"/>
    </source>
</evidence>
<keyword evidence="5" id="KW-0067">ATP-binding</keyword>
<dbReference type="Proteomes" id="UP000008827">
    <property type="component" value="Chromosome 3"/>
</dbReference>
<dbReference type="Pfam" id="PF23559">
    <property type="entry name" value="WHD_DRP"/>
    <property type="match status" value="1"/>
</dbReference>
<feature type="domain" description="Disease resistance protein winged helix" evidence="8">
    <location>
        <begin position="423"/>
        <end position="493"/>
    </location>
</feature>
<dbReference type="RefSeq" id="XP_040870332.1">
    <property type="nucleotide sequence ID" value="XM_041014398.1"/>
</dbReference>
<name>A0A0R0KEP0_SOYBN</name>
<feature type="domain" description="Disease resistance N-terminal" evidence="7">
    <location>
        <begin position="10"/>
        <end position="97"/>
    </location>
</feature>
<evidence type="ECO:0000256" key="2">
    <source>
        <dbReference type="ARBA" id="ARBA00022737"/>
    </source>
</evidence>
<evidence type="ECO:0000259" key="7">
    <source>
        <dbReference type="Pfam" id="PF18052"/>
    </source>
</evidence>
<protein>
    <recommendedName>
        <fullName evidence="13">Disease resistance RPP13-like protein 1</fullName>
    </recommendedName>
</protein>
<evidence type="ECO:0000313" key="11">
    <source>
        <dbReference type="EnsemblPlants" id="KRH65534"/>
    </source>
</evidence>
<dbReference type="InterPro" id="IPR042197">
    <property type="entry name" value="Apaf_helical"/>
</dbReference>
<dbReference type="Pfam" id="PF00931">
    <property type="entry name" value="NB-ARC"/>
    <property type="match status" value="1"/>
</dbReference>
<dbReference type="GO" id="GO:0098542">
    <property type="term" value="P:defense response to other organism"/>
    <property type="evidence" value="ECO:0000318"/>
    <property type="project" value="GO_Central"/>
</dbReference>
<organism evidence="10">
    <name type="scientific">Glycine max</name>
    <name type="common">Soybean</name>
    <name type="synonym">Glycine hispida</name>
    <dbReference type="NCBI Taxonomy" id="3847"/>
    <lineage>
        <taxon>Eukaryota</taxon>
        <taxon>Viridiplantae</taxon>
        <taxon>Streptophyta</taxon>
        <taxon>Embryophyta</taxon>
        <taxon>Tracheophyta</taxon>
        <taxon>Spermatophyta</taxon>
        <taxon>Magnoliopsida</taxon>
        <taxon>eudicotyledons</taxon>
        <taxon>Gunneridae</taxon>
        <taxon>Pentapetalae</taxon>
        <taxon>rosids</taxon>
        <taxon>fabids</taxon>
        <taxon>Fabales</taxon>
        <taxon>Fabaceae</taxon>
        <taxon>Papilionoideae</taxon>
        <taxon>50 kb inversion clade</taxon>
        <taxon>NPAAA clade</taxon>
        <taxon>indigoferoid/millettioid clade</taxon>
        <taxon>Phaseoleae</taxon>
        <taxon>Glycine</taxon>
        <taxon>Glycine subgen. Soja</taxon>
    </lineage>
</organism>
<evidence type="ECO:0000256" key="3">
    <source>
        <dbReference type="ARBA" id="ARBA00022741"/>
    </source>
</evidence>
<feature type="domain" description="NB-ARC" evidence="6">
    <location>
        <begin position="162"/>
        <end position="336"/>
    </location>
</feature>
<dbReference type="SUPFAM" id="SSF52058">
    <property type="entry name" value="L domain-like"/>
    <property type="match status" value="2"/>
</dbReference>
<dbReference type="OrthoDB" id="1896560at2759"/>
<dbReference type="GeneID" id="121172707"/>
<dbReference type="RefSeq" id="XP_040870333.1">
    <property type="nucleotide sequence ID" value="XM_041014399.1"/>
</dbReference>
<dbReference type="PANTHER" id="PTHR36766">
    <property type="entry name" value="PLANT BROAD-SPECTRUM MILDEW RESISTANCE PROTEIN RPW8"/>
    <property type="match status" value="1"/>
</dbReference>
<dbReference type="SUPFAM" id="SSF52540">
    <property type="entry name" value="P-loop containing nucleoside triphosphate hydrolases"/>
    <property type="match status" value="1"/>
</dbReference>
<gene>
    <name evidence="11" type="primary">LOC121172707</name>
    <name evidence="10" type="ORF">GLYMA_03G043200</name>
</gene>
<dbReference type="InterPro" id="IPR003591">
    <property type="entry name" value="Leu-rich_rpt_typical-subtyp"/>
</dbReference>
<keyword evidence="3" id="KW-0547">Nucleotide-binding</keyword>
<accession>A0A0R0KEP0</accession>
<dbReference type="OMA" id="THESCKL"/>
<dbReference type="SMART" id="SM00369">
    <property type="entry name" value="LRR_TYP"/>
    <property type="match status" value="2"/>
</dbReference>
<dbReference type="SMR" id="A0A0R0KEP0"/>
<dbReference type="Gene3D" id="1.20.5.4130">
    <property type="match status" value="1"/>
</dbReference>
<dbReference type="Gramene" id="KRH65534">
    <property type="protein sequence ID" value="KRH65534"/>
    <property type="gene ID" value="GLYMA_03G043200"/>
</dbReference>
<dbReference type="RefSeq" id="XP_040870334.1">
    <property type="nucleotide sequence ID" value="XM_041014400.1"/>
</dbReference>
<dbReference type="InterPro" id="IPR041118">
    <property type="entry name" value="Rx_N"/>
</dbReference>
<reference evidence="10" key="3">
    <citation type="submission" date="2018-07" db="EMBL/GenBank/DDBJ databases">
        <title>WGS assembly of Glycine max.</title>
        <authorList>
            <person name="Schmutz J."/>
            <person name="Cannon S."/>
            <person name="Schlueter J."/>
            <person name="Ma J."/>
            <person name="Mitros T."/>
            <person name="Nelson W."/>
            <person name="Hyten D."/>
            <person name="Song Q."/>
            <person name="Thelen J."/>
            <person name="Cheng J."/>
            <person name="Xu D."/>
            <person name="Hellsten U."/>
            <person name="May G."/>
            <person name="Yu Y."/>
            <person name="Sakurai T."/>
            <person name="Umezawa T."/>
            <person name="Bhattacharyya M."/>
            <person name="Sandhu D."/>
            <person name="Valliyodan B."/>
            <person name="Lindquist E."/>
            <person name="Peto M."/>
            <person name="Grant D."/>
            <person name="Shu S."/>
            <person name="Goodstein D."/>
            <person name="Barry K."/>
            <person name="Futrell-Griggs M."/>
            <person name="Abernathy B."/>
            <person name="Du J."/>
            <person name="Tian Z."/>
            <person name="Zhu L."/>
            <person name="Gill N."/>
            <person name="Joshi T."/>
            <person name="Libault M."/>
            <person name="Sethuraman A."/>
            <person name="Zhang X."/>
            <person name="Shinozaki K."/>
            <person name="Nguyen H."/>
            <person name="Wing R."/>
            <person name="Cregan P."/>
            <person name="Specht J."/>
            <person name="Grimwood J."/>
            <person name="Rokhsar D."/>
            <person name="Stacey G."/>
            <person name="Shoemaker R."/>
            <person name="Jackson S."/>
        </authorList>
    </citation>
    <scope>NUCLEOTIDE SEQUENCE</scope>
    <source>
        <tissue evidence="10">Callus</tissue>
    </source>
</reference>
<feature type="domain" description="Disease resistance R13L4/SHOC-2-like LRR" evidence="9">
    <location>
        <begin position="566"/>
        <end position="764"/>
    </location>
</feature>
<keyword evidence="12" id="KW-1185">Reference proteome</keyword>
<dbReference type="FunFam" id="1.10.10.10:FF:000322">
    <property type="entry name" value="Probable disease resistance protein At1g63360"/>
    <property type="match status" value="1"/>
</dbReference>
<dbReference type="PANTHER" id="PTHR36766:SF40">
    <property type="entry name" value="DISEASE RESISTANCE PROTEIN RGA3"/>
    <property type="match status" value="1"/>
</dbReference>
<dbReference type="GO" id="GO:0005524">
    <property type="term" value="F:ATP binding"/>
    <property type="evidence" value="ECO:0007669"/>
    <property type="project" value="UniProtKB-KW"/>
</dbReference>
<dbReference type="EnsemblPlants" id="KRH65534">
    <property type="protein sequence ID" value="KRH65534"/>
    <property type="gene ID" value="GLYMA_03G043200"/>
</dbReference>
<dbReference type="AlphaFoldDB" id="A0A0R0KEP0"/>
<dbReference type="Gene3D" id="3.80.10.10">
    <property type="entry name" value="Ribonuclease Inhibitor"/>
    <property type="match status" value="3"/>
</dbReference>
<keyword evidence="4" id="KW-0611">Plant defense</keyword>
<evidence type="ECO:0000256" key="1">
    <source>
        <dbReference type="ARBA" id="ARBA00022614"/>
    </source>
</evidence>
<keyword evidence="1" id="KW-0433">Leucine-rich repeat</keyword>
<evidence type="ECO:0000313" key="10">
    <source>
        <dbReference type="EMBL" id="KRH65534.1"/>
    </source>
</evidence>